<keyword evidence="2" id="KW-0408">Iron</keyword>
<name>A0ABQ1FEW3_9BACL</name>
<keyword evidence="2" id="KW-0479">Metal-binding</keyword>
<keyword evidence="2" id="KW-0349">Heme</keyword>
<dbReference type="Pfam" id="PF00067">
    <property type="entry name" value="p450"/>
    <property type="match status" value="1"/>
</dbReference>
<dbReference type="PANTHER" id="PTHR46696">
    <property type="entry name" value="P450, PUTATIVE (EUROFUNG)-RELATED"/>
    <property type="match status" value="1"/>
</dbReference>
<dbReference type="InterPro" id="IPR001128">
    <property type="entry name" value="Cyt_P450"/>
</dbReference>
<dbReference type="Proteomes" id="UP000615455">
    <property type="component" value="Unassembled WGS sequence"/>
</dbReference>
<dbReference type="InterPro" id="IPR002397">
    <property type="entry name" value="Cyt_P450_B"/>
</dbReference>
<evidence type="ECO:0000256" key="2">
    <source>
        <dbReference type="ARBA" id="ARBA00022617"/>
    </source>
</evidence>
<evidence type="ECO:0000256" key="3">
    <source>
        <dbReference type="ARBA" id="ARBA00023033"/>
    </source>
</evidence>
<dbReference type="EMBL" id="BMHE01000052">
    <property type="protein sequence ID" value="GGA07374.1"/>
    <property type="molecule type" value="Genomic_DNA"/>
</dbReference>
<dbReference type="PANTHER" id="PTHR46696:SF1">
    <property type="entry name" value="CYTOCHROME P450 YJIB-RELATED"/>
    <property type="match status" value="1"/>
</dbReference>
<proteinExistence type="inferred from homology"/>
<dbReference type="SUPFAM" id="SSF48264">
    <property type="entry name" value="Cytochrome P450"/>
    <property type="match status" value="1"/>
</dbReference>
<keyword evidence="3" id="KW-0560">Oxidoreductase</keyword>
<protein>
    <submittedName>
        <fullName evidence="4">Cytochrome P450</fullName>
    </submittedName>
</protein>
<comment type="caution">
    <text evidence="4">The sequence shown here is derived from an EMBL/GenBank/DDBJ whole genome shotgun (WGS) entry which is preliminary data.</text>
</comment>
<dbReference type="Gene3D" id="1.10.630.10">
    <property type="entry name" value="Cytochrome P450"/>
    <property type="match status" value="1"/>
</dbReference>
<dbReference type="InterPro" id="IPR036396">
    <property type="entry name" value="Cyt_P450_sf"/>
</dbReference>
<reference evidence="5" key="1">
    <citation type="journal article" date="2019" name="Int. J. Syst. Evol. Microbiol.">
        <title>The Global Catalogue of Microorganisms (GCM) 10K type strain sequencing project: providing services to taxonomists for standard genome sequencing and annotation.</title>
        <authorList>
            <consortium name="The Broad Institute Genomics Platform"/>
            <consortium name="The Broad Institute Genome Sequencing Center for Infectious Disease"/>
            <person name="Wu L."/>
            <person name="Ma J."/>
        </authorList>
    </citation>
    <scope>NUCLEOTIDE SEQUENCE [LARGE SCALE GENOMIC DNA]</scope>
    <source>
        <strain evidence="5">CGMCC 1.15043</strain>
    </source>
</reference>
<evidence type="ECO:0000313" key="5">
    <source>
        <dbReference type="Proteomes" id="UP000615455"/>
    </source>
</evidence>
<sequence length="420" mass="48551">MSNQMATNQAVNQFSVYSDEYLRDMYNYYKELRDNEPIFWNEEMKSWFIVKYQDVSKYLIGETFITSHLISEKMDNLPQGEDAHFKDITDIISTWMIYNDRPVHTQLRNHMNRAFMTNEIELIKPVIKEIVTEIIEKVIDNKSGSFDFIQDIALPIPAMVLCRMLGIPSEEVDRFIKWSDDIALFMQNFVVSHTPDKEISEQTKGSMKEMYVFLSKAIADRRQEKKNDLLSRIIADTPGVNGELRDDQVIAQTIHLIFGGHKIPQFMLSNTLHLLFKYPHIFDQLKSDLSLLPKVLEECMRLEGPIQYITRHAAVDIEIRGVKIKKGDSVYFFLGSAGRYDSVFENPEEFKIIRSGNRHIGFGGGFHACIAAVFARAEIVEILQGVLKSFPNLQPVYDLDNPQWTKNPTFHGITTMPVVY</sequence>
<comment type="similarity">
    <text evidence="1">Belongs to the cytochrome P450 family.</text>
</comment>
<dbReference type="PRINTS" id="PR00359">
    <property type="entry name" value="BP450"/>
</dbReference>
<dbReference type="RefSeq" id="WP_189019108.1">
    <property type="nucleotide sequence ID" value="NZ_BMHE01000052.1"/>
</dbReference>
<evidence type="ECO:0000256" key="1">
    <source>
        <dbReference type="ARBA" id="ARBA00010617"/>
    </source>
</evidence>
<gene>
    <name evidence="4" type="ORF">GCM10008018_61410</name>
</gene>
<organism evidence="4 5">
    <name type="scientific">Paenibacillus marchantiophytorum</name>
    <dbReference type="NCBI Taxonomy" id="1619310"/>
    <lineage>
        <taxon>Bacteria</taxon>
        <taxon>Bacillati</taxon>
        <taxon>Bacillota</taxon>
        <taxon>Bacilli</taxon>
        <taxon>Bacillales</taxon>
        <taxon>Paenibacillaceae</taxon>
        <taxon>Paenibacillus</taxon>
    </lineage>
</organism>
<keyword evidence="3" id="KW-0503">Monooxygenase</keyword>
<evidence type="ECO:0000313" key="4">
    <source>
        <dbReference type="EMBL" id="GGA07374.1"/>
    </source>
</evidence>
<keyword evidence="5" id="KW-1185">Reference proteome</keyword>
<accession>A0ABQ1FEW3</accession>